<evidence type="ECO:0000313" key="3">
    <source>
        <dbReference type="Proteomes" id="UP000228754"/>
    </source>
</evidence>
<organism evidence="2 3">
    <name type="scientific">Bacillus pumilus</name>
    <name type="common">Bacillus mesentericus</name>
    <dbReference type="NCBI Taxonomy" id="1408"/>
    <lineage>
        <taxon>Bacteria</taxon>
        <taxon>Bacillati</taxon>
        <taxon>Bacillota</taxon>
        <taxon>Bacilli</taxon>
        <taxon>Bacillales</taxon>
        <taxon>Bacillaceae</taxon>
        <taxon>Bacillus</taxon>
    </lineage>
</organism>
<feature type="region of interest" description="Disordered" evidence="1">
    <location>
        <begin position="33"/>
        <end position="52"/>
    </location>
</feature>
<accession>A0A2A5ITA8</accession>
<evidence type="ECO:0000313" key="2">
    <source>
        <dbReference type="EMBL" id="PCK20249.1"/>
    </source>
</evidence>
<sequence length="316" mass="35841">MKIRIQFLNCFLVIGVCFLLTGCISDKKKESVTATPSPTEKYNDEQEDITGPGSETVSYGLYEVNGEILDTLDIGAKKGRTYKKVLSFSHYLSVKRKYSLVILSDFQTIPFKADNKKRSDSYTFTMNKNTVKKIQLEFESPPNHRELSLLIIPEAEFQLETENIDIGSGLQDIITLRYIKNNQNHQHVEHLSPLQTTGELSGEEAFLTSQERGNKILFKSKANEKAFLQIFNANDRNLDYAVVAFSGTKQVKFNNKTVSFISVKGGSTNIYEVNIPKVKEKQNYQIVLFPSPYKTGKIEDGLNNKSYSTFRTLIEP</sequence>
<dbReference type="PROSITE" id="PS51257">
    <property type="entry name" value="PROKAR_LIPOPROTEIN"/>
    <property type="match status" value="1"/>
</dbReference>
<dbReference type="OrthoDB" id="2933871at2"/>
<dbReference type="AlphaFoldDB" id="A0A2A5ITA8"/>
<dbReference type="Proteomes" id="UP000228754">
    <property type="component" value="Unassembled WGS sequence"/>
</dbReference>
<dbReference type="EMBL" id="NKHG01000100">
    <property type="protein sequence ID" value="PCK20249.1"/>
    <property type="molecule type" value="Genomic_DNA"/>
</dbReference>
<comment type="caution">
    <text evidence="2">The sequence shown here is derived from an EMBL/GenBank/DDBJ whole genome shotgun (WGS) entry which is preliminary data.</text>
</comment>
<evidence type="ECO:0000256" key="1">
    <source>
        <dbReference type="SAM" id="MobiDB-lite"/>
    </source>
</evidence>
<proteinExistence type="predicted"/>
<name>A0A2A5ITA8_BACPU</name>
<gene>
    <name evidence="2" type="ORF">CEY02_13785</name>
</gene>
<reference evidence="2 3" key="1">
    <citation type="submission" date="2017-06" db="EMBL/GenBank/DDBJ databases">
        <title>Draft Genome Sequence of Bacillus sp Strain 36R Isolated from saline sediment at Atanasia, Sonora, Mexico.</title>
        <authorList>
            <person name="Sanchez Diaz R."/>
            <person name="Quiroz Macias M.E."/>
            <person name="Ibarra Gamez J.C."/>
            <person name="Enciso Ibarra J."/>
            <person name="Gomez Gil B."/>
            <person name="Galaviz Silva L."/>
        </authorList>
    </citation>
    <scope>NUCLEOTIDE SEQUENCE [LARGE SCALE GENOMIC DNA]</scope>
    <source>
        <strain evidence="2 3">36R_ATNSAL</strain>
    </source>
</reference>
<protein>
    <submittedName>
        <fullName evidence="2">Uncharacterized protein</fullName>
    </submittedName>
</protein>